<keyword evidence="1" id="KW-0813">Transport</keyword>
<dbReference type="Pfam" id="PF02592">
    <property type="entry name" value="Vut_1"/>
    <property type="match status" value="1"/>
</dbReference>
<comment type="caution">
    <text evidence="2">The sequence shown here is derived from an EMBL/GenBank/DDBJ whole genome shotgun (WGS) entry which is preliminary data.</text>
</comment>
<evidence type="ECO:0000313" key="3">
    <source>
        <dbReference type="Proteomes" id="UP000239861"/>
    </source>
</evidence>
<organism evidence="2 3">
    <name type="scientific">Malaciobacter marinus</name>
    <dbReference type="NCBI Taxonomy" id="505249"/>
    <lineage>
        <taxon>Bacteria</taxon>
        <taxon>Pseudomonadati</taxon>
        <taxon>Campylobacterota</taxon>
        <taxon>Epsilonproteobacteria</taxon>
        <taxon>Campylobacterales</taxon>
        <taxon>Arcobacteraceae</taxon>
        <taxon>Malaciobacter</taxon>
    </lineage>
</organism>
<dbReference type="HAMAP" id="MF_02088">
    <property type="entry name" value="Q_prec_transport"/>
    <property type="match status" value="1"/>
</dbReference>
<dbReference type="PANTHER" id="PTHR34300">
    <property type="entry name" value="QUEUOSINE PRECURSOR TRANSPORTER-RELATED"/>
    <property type="match status" value="1"/>
</dbReference>
<comment type="function">
    <text evidence="1">Involved in the import of queuosine (Q) precursors, required for Q precursor salvage.</text>
</comment>
<gene>
    <name evidence="2" type="ORF">B0F89_11345</name>
</gene>
<dbReference type="Proteomes" id="UP000239861">
    <property type="component" value="Unassembled WGS sequence"/>
</dbReference>
<dbReference type="GO" id="GO:0022857">
    <property type="term" value="F:transmembrane transporter activity"/>
    <property type="evidence" value="ECO:0007669"/>
    <property type="project" value="UniProtKB-UniRule"/>
</dbReference>
<feature type="transmembrane region" description="Helical" evidence="1">
    <location>
        <begin position="81"/>
        <end position="103"/>
    </location>
</feature>
<evidence type="ECO:0000256" key="1">
    <source>
        <dbReference type="HAMAP-Rule" id="MF_02088"/>
    </source>
</evidence>
<keyword evidence="1" id="KW-0472">Membrane</keyword>
<feature type="transmembrane region" description="Helical" evidence="1">
    <location>
        <begin position="152"/>
        <end position="171"/>
    </location>
</feature>
<dbReference type="EMBL" id="PTIW01000013">
    <property type="protein sequence ID" value="PPK61049.1"/>
    <property type="molecule type" value="Genomic_DNA"/>
</dbReference>
<dbReference type="AlphaFoldDB" id="A0AB36ZVV5"/>
<dbReference type="InterPro" id="IPR003744">
    <property type="entry name" value="YhhQ"/>
</dbReference>
<sequence length="181" mass="21043">MSKKTKYFNSIIFAILIVGANYTVQFPINEWLTYGAILYPFTFLLTDILGENFSKNDVLVVVKSGIALAIIPTILIADWRIAFASIITFFLIQQLDVSIFHYLKEKYQDKWWLRNNASTMLSQLFDTSLFFILAFSFVLPFDVIIKLIVGDYMIKLIIAILDTPIFYILAIKLKLFRFKRI</sequence>
<comment type="subcellular location">
    <subcellularLocation>
        <location evidence="1">Cell membrane</location>
        <topology evidence="1">Multi-pass membrane protein</topology>
    </subcellularLocation>
</comment>
<reference evidence="2 3" key="1">
    <citation type="submission" date="2018-02" db="EMBL/GenBank/DDBJ databases">
        <title>Subsurface microbial communities from deep shales in Ohio and West Virginia, USA.</title>
        <authorList>
            <person name="Wrighton K."/>
        </authorList>
    </citation>
    <scope>NUCLEOTIDE SEQUENCE [LARGE SCALE GENOMIC DNA]</scope>
    <source>
        <strain evidence="2 3">MARC-MIP3H16</strain>
    </source>
</reference>
<feature type="transmembrane region" description="Helical" evidence="1">
    <location>
        <begin position="7"/>
        <end position="25"/>
    </location>
</feature>
<comment type="similarity">
    <text evidence="1">Belongs to the vitamin uptake transporter (VUT/ECF) (TC 2.A.88) family. Q precursor transporter subfamily.</text>
</comment>
<feature type="transmembrane region" description="Helical" evidence="1">
    <location>
        <begin position="31"/>
        <end position="50"/>
    </location>
</feature>
<feature type="transmembrane region" description="Helical" evidence="1">
    <location>
        <begin position="124"/>
        <end position="146"/>
    </location>
</feature>
<feature type="transmembrane region" description="Helical" evidence="1">
    <location>
        <begin position="57"/>
        <end position="75"/>
    </location>
</feature>
<keyword evidence="1" id="KW-1133">Transmembrane helix</keyword>
<keyword evidence="1" id="KW-1003">Cell membrane</keyword>
<dbReference type="PANTHER" id="PTHR34300:SF2">
    <property type="entry name" value="QUEUOSINE PRECURSOR TRANSPORTER-RELATED"/>
    <property type="match status" value="1"/>
</dbReference>
<proteinExistence type="inferred from homology"/>
<name>A0AB36ZVV5_9BACT</name>
<evidence type="ECO:0000313" key="2">
    <source>
        <dbReference type="EMBL" id="PPK61049.1"/>
    </source>
</evidence>
<keyword evidence="1" id="KW-0812">Transmembrane</keyword>
<protein>
    <recommendedName>
        <fullName evidence="1">Probable queuosine precursor transporter</fullName>
        <shortName evidence="1">Q precursor transporter</shortName>
    </recommendedName>
</protein>
<accession>A0AB36ZVV5</accession>
<dbReference type="NCBIfam" id="TIGR00697">
    <property type="entry name" value="queuosine precursor transporter"/>
    <property type="match status" value="1"/>
</dbReference>
<dbReference type="GO" id="GO:0005886">
    <property type="term" value="C:plasma membrane"/>
    <property type="evidence" value="ECO:0007669"/>
    <property type="project" value="UniProtKB-SubCell"/>
</dbReference>
<dbReference type="RefSeq" id="WP_104412268.1">
    <property type="nucleotide sequence ID" value="NZ_PTIW01000013.1"/>
</dbReference>